<dbReference type="SUPFAM" id="SSF51182">
    <property type="entry name" value="RmlC-like cupins"/>
    <property type="match status" value="1"/>
</dbReference>
<dbReference type="InterPro" id="IPR011051">
    <property type="entry name" value="RmlC_Cupin_sf"/>
</dbReference>
<dbReference type="Gene3D" id="1.10.260.40">
    <property type="entry name" value="lambda repressor-like DNA-binding domains"/>
    <property type="match status" value="1"/>
</dbReference>
<dbReference type="InterPro" id="IPR047263">
    <property type="entry name" value="HNL-like_cupin"/>
</dbReference>
<dbReference type="Gene3D" id="2.60.120.10">
    <property type="entry name" value="Jelly Rolls"/>
    <property type="match status" value="1"/>
</dbReference>
<dbReference type="EMBL" id="BSUK01000001">
    <property type="protein sequence ID" value="GMA23205.1"/>
    <property type="molecule type" value="Genomic_DNA"/>
</dbReference>
<feature type="compositionally biased region" description="Basic residues" evidence="1">
    <location>
        <begin position="302"/>
        <end position="312"/>
    </location>
</feature>
<keyword evidence="4" id="KW-1185">Reference proteome</keyword>
<dbReference type="RefSeq" id="WP_431310226.1">
    <property type="nucleotide sequence ID" value="NZ_BSUK01000001.1"/>
</dbReference>
<name>A0ABQ6I0A6_9MICO</name>
<dbReference type="InterPro" id="IPR041413">
    <property type="entry name" value="MLTR_LBD"/>
</dbReference>
<dbReference type="Proteomes" id="UP001157091">
    <property type="component" value="Unassembled WGS sequence"/>
</dbReference>
<dbReference type="SUPFAM" id="SSF47413">
    <property type="entry name" value="lambda repressor-like DNA-binding domains"/>
    <property type="match status" value="1"/>
</dbReference>
<accession>A0ABQ6I0A6</accession>
<dbReference type="InterPro" id="IPR001387">
    <property type="entry name" value="Cro/C1-type_HTH"/>
</dbReference>
<feature type="domain" description="HTH cro/C1-type" evidence="2">
    <location>
        <begin position="36"/>
        <end position="83"/>
    </location>
</feature>
<comment type="caution">
    <text evidence="3">The sequence shown here is derived from an EMBL/GenBank/DDBJ whole genome shotgun (WGS) entry which is preliminary data.</text>
</comment>
<evidence type="ECO:0000313" key="4">
    <source>
        <dbReference type="Proteomes" id="UP001157091"/>
    </source>
</evidence>
<dbReference type="InterPro" id="IPR013096">
    <property type="entry name" value="Cupin_2"/>
</dbReference>
<dbReference type="InterPro" id="IPR014710">
    <property type="entry name" value="RmlC-like_jellyroll"/>
</dbReference>
<proteinExistence type="predicted"/>
<dbReference type="Gene3D" id="3.30.450.180">
    <property type="match status" value="1"/>
</dbReference>
<gene>
    <name evidence="3" type="ORF">GCM10025864_09640</name>
</gene>
<dbReference type="InterPro" id="IPR010982">
    <property type="entry name" value="Lambda_DNA-bd_dom_sf"/>
</dbReference>
<reference evidence="4" key="1">
    <citation type="journal article" date="2019" name="Int. J. Syst. Evol. Microbiol.">
        <title>The Global Catalogue of Microorganisms (GCM) 10K type strain sequencing project: providing services to taxonomists for standard genome sequencing and annotation.</title>
        <authorList>
            <consortium name="The Broad Institute Genomics Platform"/>
            <consortium name="The Broad Institute Genome Sequencing Center for Infectious Disease"/>
            <person name="Wu L."/>
            <person name="Ma J."/>
        </authorList>
    </citation>
    <scope>NUCLEOTIDE SEQUENCE [LARGE SCALE GENOMIC DNA]</scope>
    <source>
        <strain evidence="4">NBRC 106348</strain>
    </source>
</reference>
<dbReference type="PANTHER" id="PTHR35010:SF2">
    <property type="entry name" value="BLL4672 PROTEIN"/>
    <property type="match status" value="1"/>
</dbReference>
<protein>
    <recommendedName>
        <fullName evidence="2">HTH cro/C1-type domain-containing protein</fullName>
    </recommendedName>
</protein>
<feature type="region of interest" description="Disordered" evidence="1">
    <location>
        <begin position="293"/>
        <end position="338"/>
    </location>
</feature>
<evidence type="ECO:0000313" key="3">
    <source>
        <dbReference type="EMBL" id="GMA23205.1"/>
    </source>
</evidence>
<dbReference type="Pfam" id="PF13560">
    <property type="entry name" value="HTH_31"/>
    <property type="match status" value="1"/>
</dbReference>
<evidence type="ECO:0000256" key="1">
    <source>
        <dbReference type="SAM" id="MobiDB-lite"/>
    </source>
</evidence>
<dbReference type="PROSITE" id="PS50943">
    <property type="entry name" value="HTH_CROC1"/>
    <property type="match status" value="1"/>
</dbReference>
<sequence>MDLRADTREFLVSRRGRITPERAGLPAYGGNRRVPGLRREEVAMLAGVSVDYYTRLERGNLSGVSEEVLEALAEALQLDDAERAHLFDLARAANTSGAARSRARRAAPPVLRPVVQRILDSLEHAPAFVRNGRLDVLGTNLLGRALYAPLFDSPSRTPGRPVNTARFHFLDPDGAAAFWGNRADRMAHDAVAILHAEAGRNPGDRKLMELVGELSTRSEDFRRMWASHDVRFHRSGTKVFHHPAIGLLELDYEALVLPADPGLQLNVYSAVPGSPSADGVALLASWAATTLATPAPTTRAAGRPRRRRARPRPRTEPVQKLAKPATAKNPPERFTGDVWLDPIASPQDAYQRMTVALVRFAPGARTAWHSHARGQTLHVVSGVALVQSRGEAVVEVHPGETVYCPPGEEHWHGATADDFMEHLAMLENTDDPATTTTWLEHVTEAEYAAPPTR</sequence>
<organism evidence="3 4">
    <name type="scientific">Luteimicrobium album</name>
    <dbReference type="NCBI Taxonomy" id="1054550"/>
    <lineage>
        <taxon>Bacteria</taxon>
        <taxon>Bacillati</taxon>
        <taxon>Actinomycetota</taxon>
        <taxon>Actinomycetes</taxon>
        <taxon>Micrococcales</taxon>
        <taxon>Luteimicrobium</taxon>
    </lineage>
</organism>
<evidence type="ECO:0000259" key="2">
    <source>
        <dbReference type="PROSITE" id="PS50943"/>
    </source>
</evidence>
<dbReference type="PANTHER" id="PTHR35010">
    <property type="entry name" value="BLL4672 PROTEIN-RELATED"/>
    <property type="match status" value="1"/>
</dbReference>
<dbReference type="Pfam" id="PF07883">
    <property type="entry name" value="Cupin_2"/>
    <property type="match status" value="1"/>
</dbReference>
<dbReference type="CDD" id="cd00093">
    <property type="entry name" value="HTH_XRE"/>
    <property type="match status" value="1"/>
</dbReference>
<dbReference type="SMART" id="SM00530">
    <property type="entry name" value="HTH_XRE"/>
    <property type="match status" value="1"/>
</dbReference>
<dbReference type="Pfam" id="PF17765">
    <property type="entry name" value="MLTR_LBD"/>
    <property type="match status" value="1"/>
</dbReference>
<dbReference type="CDD" id="cd02233">
    <property type="entry name" value="cupin_HNL-like"/>
    <property type="match status" value="1"/>
</dbReference>